<dbReference type="InterPro" id="IPR000215">
    <property type="entry name" value="Serpin_fam"/>
</dbReference>
<evidence type="ECO:0000256" key="5">
    <source>
        <dbReference type="RuleBase" id="RU000411"/>
    </source>
</evidence>
<dbReference type="Ensembl" id="ENSNNAT00000025868.1">
    <property type="protein sequence ID" value="ENSNNAP00000024676.1"/>
    <property type="gene ID" value="ENSNNAG00000016179.1"/>
</dbReference>
<dbReference type="OrthoDB" id="671595at2759"/>
<dbReference type="AlphaFoldDB" id="A0A8C7E573"/>
<evidence type="ECO:0000256" key="2">
    <source>
        <dbReference type="ARBA" id="ARBA00022490"/>
    </source>
</evidence>
<reference evidence="7" key="1">
    <citation type="submission" date="2025-08" db="UniProtKB">
        <authorList>
            <consortium name="Ensembl"/>
        </authorList>
    </citation>
    <scope>IDENTIFICATION</scope>
</reference>
<name>A0A8C7E573_NAJNA</name>
<evidence type="ECO:0000313" key="8">
    <source>
        <dbReference type="Proteomes" id="UP000694559"/>
    </source>
</evidence>
<dbReference type="GO" id="GO:0004867">
    <property type="term" value="F:serine-type endopeptidase inhibitor activity"/>
    <property type="evidence" value="ECO:0007669"/>
    <property type="project" value="UniProtKB-KW"/>
</dbReference>
<evidence type="ECO:0000259" key="6">
    <source>
        <dbReference type="SMART" id="SM00093"/>
    </source>
</evidence>
<evidence type="ECO:0000256" key="3">
    <source>
        <dbReference type="ARBA" id="ARBA00022690"/>
    </source>
</evidence>
<comment type="similarity">
    <text evidence="5">Belongs to the serpin family.</text>
</comment>
<organism evidence="7 8">
    <name type="scientific">Naja naja</name>
    <name type="common">Indian cobra</name>
    <dbReference type="NCBI Taxonomy" id="35670"/>
    <lineage>
        <taxon>Eukaryota</taxon>
        <taxon>Metazoa</taxon>
        <taxon>Chordata</taxon>
        <taxon>Craniata</taxon>
        <taxon>Vertebrata</taxon>
        <taxon>Euteleostomi</taxon>
        <taxon>Lepidosauria</taxon>
        <taxon>Squamata</taxon>
        <taxon>Bifurcata</taxon>
        <taxon>Unidentata</taxon>
        <taxon>Episquamata</taxon>
        <taxon>Toxicofera</taxon>
        <taxon>Serpentes</taxon>
        <taxon>Colubroidea</taxon>
        <taxon>Elapidae</taxon>
        <taxon>Elapinae</taxon>
        <taxon>Naja</taxon>
    </lineage>
</organism>
<dbReference type="PANTHER" id="PTHR11461:SF180">
    <property type="entry name" value="LEUKOCYTE ELASTASE INHIBITOR"/>
    <property type="match status" value="1"/>
</dbReference>
<evidence type="ECO:0000256" key="1">
    <source>
        <dbReference type="ARBA" id="ARBA00004496"/>
    </source>
</evidence>
<accession>A0A8C7E573</accession>
<comment type="subcellular location">
    <subcellularLocation>
        <location evidence="1">Cytoplasm</location>
    </subcellularLocation>
</comment>
<dbReference type="Pfam" id="PF00079">
    <property type="entry name" value="Serpin"/>
    <property type="match status" value="1"/>
</dbReference>
<dbReference type="SMART" id="SM00093">
    <property type="entry name" value="SERPIN"/>
    <property type="match status" value="1"/>
</dbReference>
<keyword evidence="2" id="KW-0963">Cytoplasm</keyword>
<sequence>FSDTSSRKILSLLNEGSINPFTRLIMVNVLYFKGNWSNTFKKEDTTEQPFRLNKSTSKPIKMMFQHDKFNWKHIDELQVQIHELQYIGNDFSMLILLPDDISDDKDSIFYKWTKIELSFPKFKLEEKYNLKPVLRRMGMMDAFDEGKADFSGMSTNDDLVISEVVHKSFIEVSEEGTGAAAATGVITNFKSTDLALQFKVEHPFLFFIIERSTNSILFFGKYSSP</sequence>
<dbReference type="InterPro" id="IPR023796">
    <property type="entry name" value="Serpin_dom"/>
</dbReference>
<dbReference type="OMA" id="CIHREDF"/>
<protein>
    <recommendedName>
        <fullName evidence="6">Serpin domain-containing protein</fullName>
    </recommendedName>
</protein>
<keyword evidence="8" id="KW-1185">Reference proteome</keyword>
<dbReference type="InterPro" id="IPR036186">
    <property type="entry name" value="Serpin_sf"/>
</dbReference>
<dbReference type="GO" id="GO:0005737">
    <property type="term" value="C:cytoplasm"/>
    <property type="evidence" value="ECO:0007669"/>
    <property type="project" value="UniProtKB-SubCell"/>
</dbReference>
<evidence type="ECO:0000256" key="4">
    <source>
        <dbReference type="ARBA" id="ARBA00022900"/>
    </source>
</evidence>
<proteinExistence type="inferred from homology"/>
<dbReference type="PANTHER" id="PTHR11461">
    <property type="entry name" value="SERINE PROTEASE INHIBITOR, SERPIN"/>
    <property type="match status" value="1"/>
</dbReference>
<dbReference type="SUPFAM" id="SSF56574">
    <property type="entry name" value="Serpins"/>
    <property type="match status" value="1"/>
</dbReference>
<dbReference type="GO" id="GO:0005615">
    <property type="term" value="C:extracellular space"/>
    <property type="evidence" value="ECO:0007669"/>
    <property type="project" value="InterPro"/>
</dbReference>
<dbReference type="Proteomes" id="UP000694559">
    <property type="component" value="Unplaced"/>
</dbReference>
<reference evidence="7" key="2">
    <citation type="submission" date="2025-09" db="UniProtKB">
        <authorList>
            <consortium name="Ensembl"/>
        </authorList>
    </citation>
    <scope>IDENTIFICATION</scope>
</reference>
<dbReference type="Gene3D" id="2.30.39.10">
    <property type="entry name" value="Alpha-1-antitrypsin, domain 1"/>
    <property type="match status" value="1"/>
</dbReference>
<feature type="domain" description="Serpin" evidence="6">
    <location>
        <begin position="1"/>
        <end position="225"/>
    </location>
</feature>
<keyword evidence="3" id="KW-0646">Protease inhibitor</keyword>
<evidence type="ECO:0000313" key="7">
    <source>
        <dbReference type="Ensembl" id="ENSNNAP00000024676.1"/>
    </source>
</evidence>
<dbReference type="GeneTree" id="ENSGT00940000154835"/>
<dbReference type="InterPro" id="IPR042178">
    <property type="entry name" value="Serpin_sf_1"/>
</dbReference>
<keyword evidence="4" id="KW-0722">Serine protease inhibitor</keyword>
<dbReference type="InterPro" id="IPR042185">
    <property type="entry name" value="Serpin_sf_2"/>
</dbReference>
<dbReference type="Gene3D" id="3.30.497.10">
    <property type="entry name" value="Antithrombin, subunit I, domain 2"/>
    <property type="match status" value="1"/>
</dbReference>